<proteinExistence type="predicted"/>
<dbReference type="AlphaFoldDB" id="A0AAD2Q527"/>
<evidence type="ECO:0000256" key="1">
    <source>
        <dbReference type="SAM" id="MobiDB-lite"/>
    </source>
</evidence>
<keyword evidence="3" id="KW-1185">Reference proteome</keyword>
<gene>
    <name evidence="2" type="ORF">MYCIT1_LOCUS25893</name>
</gene>
<sequence>APVSLHSLRLCLLGDRYWSYLHCAVLSATEYAQRMICAVHAMHSGKCTICTPKNIRRICAAHDMRKCGLCTVERCMICTTGKAQNMRKCRICAGAAYARLQNARYARQGGRRICAAQAMHKCRLCTVERCTICMLENVQAMHRRKCTICSRNMHDMHAVKTQDMRSAGYAPSKNAQSAGQEHA</sequence>
<dbReference type="EMBL" id="CAVNYO010000419">
    <property type="protein sequence ID" value="CAK5277091.1"/>
    <property type="molecule type" value="Genomic_DNA"/>
</dbReference>
<comment type="caution">
    <text evidence="2">The sequence shown here is derived from an EMBL/GenBank/DDBJ whole genome shotgun (WGS) entry which is preliminary data.</text>
</comment>
<organism evidence="2 3">
    <name type="scientific">Mycena citricolor</name>
    <dbReference type="NCBI Taxonomy" id="2018698"/>
    <lineage>
        <taxon>Eukaryota</taxon>
        <taxon>Fungi</taxon>
        <taxon>Dikarya</taxon>
        <taxon>Basidiomycota</taxon>
        <taxon>Agaricomycotina</taxon>
        <taxon>Agaricomycetes</taxon>
        <taxon>Agaricomycetidae</taxon>
        <taxon>Agaricales</taxon>
        <taxon>Marasmiineae</taxon>
        <taxon>Mycenaceae</taxon>
        <taxon>Mycena</taxon>
    </lineage>
</organism>
<feature type="non-terminal residue" evidence="2">
    <location>
        <position position="1"/>
    </location>
</feature>
<reference evidence="2" key="1">
    <citation type="submission" date="2023-11" db="EMBL/GenBank/DDBJ databases">
        <authorList>
            <person name="De Vega J J."/>
            <person name="De Vega J J."/>
        </authorList>
    </citation>
    <scope>NUCLEOTIDE SEQUENCE</scope>
</reference>
<protein>
    <submittedName>
        <fullName evidence="2">Uncharacterized protein</fullName>
    </submittedName>
</protein>
<dbReference type="Proteomes" id="UP001295794">
    <property type="component" value="Unassembled WGS sequence"/>
</dbReference>
<evidence type="ECO:0000313" key="3">
    <source>
        <dbReference type="Proteomes" id="UP001295794"/>
    </source>
</evidence>
<feature type="region of interest" description="Disordered" evidence="1">
    <location>
        <begin position="164"/>
        <end position="183"/>
    </location>
</feature>
<evidence type="ECO:0000313" key="2">
    <source>
        <dbReference type="EMBL" id="CAK5277091.1"/>
    </source>
</evidence>
<name>A0AAD2Q527_9AGAR</name>
<feature type="compositionally biased region" description="Polar residues" evidence="1">
    <location>
        <begin position="173"/>
        <end position="183"/>
    </location>
</feature>
<accession>A0AAD2Q527</accession>